<dbReference type="EMBL" id="VSWD01000014">
    <property type="protein sequence ID" value="KAK3083439.1"/>
    <property type="molecule type" value="Genomic_DNA"/>
</dbReference>
<dbReference type="Proteomes" id="UP001186944">
    <property type="component" value="Unassembled WGS sequence"/>
</dbReference>
<dbReference type="Pfam" id="PF00685">
    <property type="entry name" value="Sulfotransfer_1"/>
    <property type="match status" value="1"/>
</dbReference>
<evidence type="ECO:0000256" key="1">
    <source>
        <dbReference type="ARBA" id="ARBA00005771"/>
    </source>
</evidence>
<dbReference type="GO" id="GO:0008146">
    <property type="term" value="F:sulfotransferase activity"/>
    <property type="evidence" value="ECO:0007669"/>
    <property type="project" value="InterPro"/>
</dbReference>
<dbReference type="InterPro" id="IPR027417">
    <property type="entry name" value="P-loop_NTPase"/>
</dbReference>
<accession>A0AA88XDU2</accession>
<dbReference type="SUPFAM" id="SSF52540">
    <property type="entry name" value="P-loop containing nucleoside triphosphate hydrolases"/>
    <property type="match status" value="1"/>
</dbReference>
<comment type="similarity">
    <text evidence="1">Belongs to the sulfotransferase 1 family.</text>
</comment>
<keyword evidence="5" id="KW-1185">Reference proteome</keyword>
<evidence type="ECO:0000259" key="3">
    <source>
        <dbReference type="Pfam" id="PF00685"/>
    </source>
</evidence>
<proteinExistence type="inferred from homology"/>
<name>A0AA88XDU2_PINIB</name>
<dbReference type="InterPro" id="IPR000863">
    <property type="entry name" value="Sulfotransferase_dom"/>
</dbReference>
<keyword evidence="2" id="KW-0808">Transferase</keyword>
<gene>
    <name evidence="4" type="ORF">FSP39_022787</name>
</gene>
<comment type="caution">
    <text evidence="4">The sequence shown here is derived from an EMBL/GenBank/DDBJ whole genome shotgun (WGS) entry which is preliminary data.</text>
</comment>
<reference evidence="4" key="1">
    <citation type="submission" date="2019-08" db="EMBL/GenBank/DDBJ databases">
        <title>The improved chromosome-level genome for the pearl oyster Pinctada fucata martensii using PacBio sequencing and Hi-C.</title>
        <authorList>
            <person name="Zheng Z."/>
        </authorList>
    </citation>
    <scope>NUCLEOTIDE SEQUENCE</scope>
    <source>
        <strain evidence="4">ZZ-2019</strain>
        <tissue evidence="4">Adductor muscle</tissue>
    </source>
</reference>
<protein>
    <recommendedName>
        <fullName evidence="3">Sulfotransferase domain-containing protein</fullName>
    </recommendedName>
</protein>
<evidence type="ECO:0000313" key="5">
    <source>
        <dbReference type="Proteomes" id="UP001186944"/>
    </source>
</evidence>
<dbReference type="Gene3D" id="3.40.50.300">
    <property type="entry name" value="P-loop containing nucleotide triphosphate hydrolases"/>
    <property type="match status" value="1"/>
</dbReference>
<sequence length="239" mass="28027">MLLQGKANYVKEAKELRMLESMENLSYLDSLTSTRVLNTHLPYKWLPQSHIENGGKFIHTTRNPKDAYNSFYHKCTTSTAFGEESKGMTWSQFFDTCVIGKDTLYGTWFDYHKELELAKRTNKHIYTVHFENLKKNPEVEIKRLAQFLNVQCTDELAADIAKKCNFHNLQKSSNLKEFPMDQLVVGIGSDGQPKYRERPILYRKGEVGDWKNYFTVAQNERFDELYDKEMKGYDVKVIY</sequence>
<evidence type="ECO:0000313" key="4">
    <source>
        <dbReference type="EMBL" id="KAK3083439.1"/>
    </source>
</evidence>
<evidence type="ECO:0000256" key="2">
    <source>
        <dbReference type="ARBA" id="ARBA00022679"/>
    </source>
</evidence>
<dbReference type="AlphaFoldDB" id="A0AA88XDU2"/>
<organism evidence="4 5">
    <name type="scientific">Pinctada imbricata</name>
    <name type="common">Atlantic pearl-oyster</name>
    <name type="synonym">Pinctada martensii</name>
    <dbReference type="NCBI Taxonomy" id="66713"/>
    <lineage>
        <taxon>Eukaryota</taxon>
        <taxon>Metazoa</taxon>
        <taxon>Spiralia</taxon>
        <taxon>Lophotrochozoa</taxon>
        <taxon>Mollusca</taxon>
        <taxon>Bivalvia</taxon>
        <taxon>Autobranchia</taxon>
        <taxon>Pteriomorphia</taxon>
        <taxon>Pterioida</taxon>
        <taxon>Pterioidea</taxon>
        <taxon>Pteriidae</taxon>
        <taxon>Pinctada</taxon>
    </lineage>
</organism>
<feature type="domain" description="Sulfotransferase" evidence="3">
    <location>
        <begin position="21"/>
        <end position="233"/>
    </location>
</feature>
<dbReference type="PANTHER" id="PTHR11783">
    <property type="entry name" value="SULFOTRANSFERASE SULT"/>
    <property type="match status" value="1"/>
</dbReference>